<dbReference type="InterPro" id="IPR017927">
    <property type="entry name" value="FAD-bd_FR_type"/>
</dbReference>
<feature type="domain" description="Flavodoxin-like" evidence="4">
    <location>
        <begin position="341"/>
        <end position="480"/>
    </location>
</feature>
<dbReference type="PANTHER" id="PTHR19384">
    <property type="entry name" value="NITRIC OXIDE SYNTHASE-RELATED"/>
    <property type="match status" value="1"/>
</dbReference>
<dbReference type="PRINTS" id="PR00369">
    <property type="entry name" value="FLAVODOXIN"/>
</dbReference>
<dbReference type="RefSeq" id="WP_290235088.1">
    <property type="nucleotide sequence ID" value="NZ_JAUFPZ010000002.1"/>
</dbReference>
<dbReference type="Gene3D" id="3.40.50.80">
    <property type="entry name" value="Nucleotide-binding domain of ferredoxin-NADP reductase (FNR) module"/>
    <property type="match status" value="1"/>
</dbReference>
<evidence type="ECO:0000313" key="7">
    <source>
        <dbReference type="Proteomes" id="UP001595793"/>
    </source>
</evidence>
<evidence type="ECO:0000256" key="2">
    <source>
        <dbReference type="ARBA" id="ARBA00023797"/>
    </source>
</evidence>
<dbReference type="Gene3D" id="2.40.30.10">
    <property type="entry name" value="Translation factors"/>
    <property type="match status" value="1"/>
</dbReference>
<dbReference type="Gene3D" id="3.40.50.360">
    <property type="match status" value="1"/>
</dbReference>
<comment type="caution">
    <text evidence="6">The sequence shown here is derived from an EMBL/GenBank/DDBJ whole genome shotgun (WGS) entry which is preliminary data.</text>
</comment>
<dbReference type="PROSITE" id="PS51384">
    <property type="entry name" value="FAD_FR"/>
    <property type="match status" value="1"/>
</dbReference>
<sequence>MILSIWRYSHLSLAVSSFVFILIASVTGIILAFEPIDHAALDYKPADNSVLPVSEVIKILQSSYDEVLSLEVDAQGFTVASVFSMEGDSGDFYINPETGIKIGEIEHQSSVFQFATSLHRSLFLKSTGRIFVGITSFLLFLINISGLILVIKRQQGFKAIFDKIVRENFYSYYHIYLGRLSLIPIIIITVTGVFLSLLRFNIIPEVRLAHTINEEKLVENPQRILSDFPSLEHIYLDDVRSIEFPFSEDASDPFKISLQNKEILVNQYTGEVISELPYPLINLISGYSYNLHTGRGNVIWAVILALSCISILFFIYSGFAITLKRRKSLLKNKFKKDEAEIVILVGSETGGTMSFAKLFQQELIKNGKKVFIAQMDQYAVFKKMGQLVIFTSTYGDGEPPANAKKFLRKFNNIEQKNTFSYSVVGFGSLAYPSYCKYAFDVDQQLYENEVSHQFLKPYTINNKSWEAFDQWVDQWSNKVGITVNVPRDNDVTKQRKKTKKYKILYKTKASESPDDTFVVGLAPIKKQKIKSGDLLAIYPTKNDHERLYSIGKDQEYNILLSIKKHEFGLCSNFLNDAKEGSEIDAVKVKNPDFHFNLSKNTIMIATGTGIAPFIGMMQENAKKQTITLYWGGRNEASFNVYKNRIDSFLNNGRLTEFLPAYSRISKEKVYVQHLVARDAEKIAKSLQDGSVIMICGSILMQKEIVKSLTEICKNYNNKPLSFYQKKGQLKMDCY</sequence>
<accession>A0ABV8H728</accession>
<evidence type="ECO:0000313" key="6">
    <source>
        <dbReference type="EMBL" id="MFC4027051.1"/>
    </source>
</evidence>
<keyword evidence="3" id="KW-0812">Transmembrane</keyword>
<evidence type="ECO:0000259" key="5">
    <source>
        <dbReference type="PROSITE" id="PS51384"/>
    </source>
</evidence>
<dbReference type="EMBL" id="JBHSAS010000006">
    <property type="protein sequence ID" value="MFC4027051.1"/>
    <property type="molecule type" value="Genomic_DNA"/>
</dbReference>
<organism evidence="6 7">
    <name type="scientific">Zunongwangia endophytica</name>
    <dbReference type="NCBI Taxonomy" id="1808945"/>
    <lineage>
        <taxon>Bacteria</taxon>
        <taxon>Pseudomonadati</taxon>
        <taxon>Bacteroidota</taxon>
        <taxon>Flavobacteriia</taxon>
        <taxon>Flavobacteriales</taxon>
        <taxon>Flavobacteriaceae</taxon>
        <taxon>Zunongwangia</taxon>
    </lineage>
</organism>
<dbReference type="InterPro" id="IPR001094">
    <property type="entry name" value="Flavdoxin-like"/>
</dbReference>
<dbReference type="Pfam" id="PF00175">
    <property type="entry name" value="NAD_binding_1"/>
    <property type="match status" value="1"/>
</dbReference>
<name>A0ABV8H728_9FLAO</name>
<dbReference type="InterPro" id="IPR008254">
    <property type="entry name" value="Flavodoxin/NO_synth"/>
</dbReference>
<keyword evidence="1" id="KW-0285">Flavoprotein</keyword>
<protein>
    <recommendedName>
        <fullName evidence="2">NADPH--hemoprotein reductase</fullName>
        <ecNumber evidence="2">1.6.2.4</ecNumber>
    </recommendedName>
</protein>
<gene>
    <name evidence="6" type="ORF">ACFOS1_06515</name>
</gene>
<evidence type="ECO:0000256" key="3">
    <source>
        <dbReference type="SAM" id="Phobius"/>
    </source>
</evidence>
<feature type="transmembrane region" description="Helical" evidence="3">
    <location>
        <begin position="172"/>
        <end position="198"/>
    </location>
</feature>
<dbReference type="PANTHER" id="PTHR19384:SF17">
    <property type="entry name" value="NADPH--CYTOCHROME P450 REDUCTASE"/>
    <property type="match status" value="1"/>
</dbReference>
<keyword evidence="3" id="KW-1133">Transmembrane helix</keyword>
<dbReference type="Pfam" id="PF00258">
    <property type="entry name" value="Flavodoxin_1"/>
    <property type="match status" value="1"/>
</dbReference>
<dbReference type="InterPro" id="IPR001433">
    <property type="entry name" value="OxRdtase_FAD/NAD-bd"/>
</dbReference>
<dbReference type="InterPro" id="IPR017938">
    <property type="entry name" value="Riboflavin_synthase-like_b-brl"/>
</dbReference>
<dbReference type="PROSITE" id="PS50902">
    <property type="entry name" value="FLAVODOXIN_LIKE"/>
    <property type="match status" value="1"/>
</dbReference>
<feature type="domain" description="FAD-binding FR-type" evidence="5">
    <location>
        <begin position="496"/>
        <end position="598"/>
    </location>
</feature>
<dbReference type="SUPFAM" id="SSF52343">
    <property type="entry name" value="Ferredoxin reductase-like, C-terminal NADP-linked domain"/>
    <property type="match status" value="1"/>
</dbReference>
<feature type="transmembrane region" description="Helical" evidence="3">
    <location>
        <begin position="298"/>
        <end position="323"/>
    </location>
</feature>
<feature type="transmembrane region" description="Helical" evidence="3">
    <location>
        <begin position="130"/>
        <end position="151"/>
    </location>
</feature>
<keyword evidence="7" id="KW-1185">Reference proteome</keyword>
<dbReference type="InterPro" id="IPR029039">
    <property type="entry name" value="Flavoprotein-like_sf"/>
</dbReference>
<evidence type="ECO:0000256" key="1">
    <source>
        <dbReference type="ARBA" id="ARBA00022630"/>
    </source>
</evidence>
<reference evidence="7" key="1">
    <citation type="journal article" date="2019" name="Int. J. Syst. Evol. Microbiol.">
        <title>The Global Catalogue of Microorganisms (GCM) 10K type strain sequencing project: providing services to taxonomists for standard genome sequencing and annotation.</title>
        <authorList>
            <consortium name="The Broad Institute Genomics Platform"/>
            <consortium name="The Broad Institute Genome Sequencing Center for Infectious Disease"/>
            <person name="Wu L."/>
            <person name="Ma J."/>
        </authorList>
    </citation>
    <scope>NUCLEOTIDE SEQUENCE [LARGE SCALE GENOMIC DNA]</scope>
    <source>
        <strain evidence="7">CECT 9128</strain>
    </source>
</reference>
<evidence type="ECO:0000259" key="4">
    <source>
        <dbReference type="PROSITE" id="PS50902"/>
    </source>
</evidence>
<dbReference type="SUPFAM" id="SSF52218">
    <property type="entry name" value="Flavoproteins"/>
    <property type="match status" value="1"/>
</dbReference>
<dbReference type="Proteomes" id="UP001595793">
    <property type="component" value="Unassembled WGS sequence"/>
</dbReference>
<dbReference type="SUPFAM" id="SSF63380">
    <property type="entry name" value="Riboflavin synthase domain-like"/>
    <property type="match status" value="1"/>
</dbReference>
<dbReference type="InterPro" id="IPR005625">
    <property type="entry name" value="PepSY-ass_TM"/>
</dbReference>
<dbReference type="Pfam" id="PF03929">
    <property type="entry name" value="PepSY_TM"/>
    <property type="match status" value="1"/>
</dbReference>
<keyword evidence="3" id="KW-0472">Membrane</keyword>
<proteinExistence type="predicted"/>
<dbReference type="InterPro" id="IPR001709">
    <property type="entry name" value="Flavoprot_Pyr_Nucl_cyt_Rdtase"/>
</dbReference>
<feature type="transmembrane region" description="Helical" evidence="3">
    <location>
        <begin position="12"/>
        <end position="33"/>
    </location>
</feature>
<dbReference type="EC" id="1.6.2.4" evidence="2"/>
<dbReference type="PRINTS" id="PR00371">
    <property type="entry name" value="FPNCR"/>
</dbReference>
<dbReference type="InterPro" id="IPR039261">
    <property type="entry name" value="FNR_nucleotide-bd"/>
</dbReference>